<sequence length="119" mass="13388">MDTLHPQSQVSSFPDFYSIDDAVRELMRRKLFKFLNPGAEYPKGEVSESEVEDGDVEVHQRLNFGAGDTATATTSHSNVRTKTIGEQQHRSKFPVIVVVGFVILNVLLAATIFYRNLLF</sequence>
<dbReference type="Proteomes" id="UP001651158">
    <property type="component" value="Unassembled WGS sequence"/>
</dbReference>
<gene>
    <name evidence="2" type="ORF">TcWFU_003479</name>
</gene>
<feature type="transmembrane region" description="Helical" evidence="1">
    <location>
        <begin position="93"/>
        <end position="114"/>
    </location>
</feature>
<name>A0ABR4Q1G6_9CEST</name>
<evidence type="ECO:0000256" key="1">
    <source>
        <dbReference type="SAM" id="Phobius"/>
    </source>
</evidence>
<keyword evidence="3" id="KW-1185">Reference proteome</keyword>
<keyword evidence="1" id="KW-0812">Transmembrane</keyword>
<keyword evidence="1" id="KW-0472">Membrane</keyword>
<evidence type="ECO:0000313" key="3">
    <source>
        <dbReference type="Proteomes" id="UP001651158"/>
    </source>
</evidence>
<evidence type="ECO:0000313" key="2">
    <source>
        <dbReference type="EMBL" id="KAL5103512.1"/>
    </source>
</evidence>
<proteinExistence type="predicted"/>
<accession>A0ABR4Q1G6</accession>
<protein>
    <submittedName>
        <fullName evidence="2">Uncharacterized protein</fullName>
    </submittedName>
</protein>
<reference evidence="2 3" key="1">
    <citation type="journal article" date="2022" name="Front. Cell. Infect. Microbiol.">
        <title>The Genomes of Two Strains of Taenia crassiceps the Animal Model for the Study of Human Cysticercosis.</title>
        <authorList>
            <person name="Bobes R.J."/>
            <person name="Estrada K."/>
            <person name="Rios-Valencia D.G."/>
            <person name="Calderon-Gallegos A."/>
            <person name="de la Torre P."/>
            <person name="Carrero J.C."/>
            <person name="Sanchez-Flores A."/>
            <person name="Laclette J.P."/>
        </authorList>
    </citation>
    <scope>NUCLEOTIDE SEQUENCE [LARGE SCALE GENOMIC DNA]</scope>
    <source>
        <strain evidence="2">WFUcys</strain>
    </source>
</reference>
<keyword evidence="1" id="KW-1133">Transmembrane helix</keyword>
<organism evidence="2 3">
    <name type="scientific">Taenia crassiceps</name>
    <dbReference type="NCBI Taxonomy" id="6207"/>
    <lineage>
        <taxon>Eukaryota</taxon>
        <taxon>Metazoa</taxon>
        <taxon>Spiralia</taxon>
        <taxon>Lophotrochozoa</taxon>
        <taxon>Platyhelminthes</taxon>
        <taxon>Cestoda</taxon>
        <taxon>Eucestoda</taxon>
        <taxon>Cyclophyllidea</taxon>
        <taxon>Taeniidae</taxon>
        <taxon>Taenia</taxon>
    </lineage>
</organism>
<comment type="caution">
    <text evidence="2">The sequence shown here is derived from an EMBL/GenBank/DDBJ whole genome shotgun (WGS) entry which is preliminary data.</text>
</comment>
<dbReference type="EMBL" id="JAKROA010000017">
    <property type="protein sequence ID" value="KAL5103512.1"/>
    <property type="molecule type" value="Genomic_DNA"/>
</dbReference>